<sequence>MALFRLVFTVACVPQYKTSWGVHDSSDSEYEAQAAPPARHPHTPMLRAGWATASGLHKAHSVRRAEAKLVHTVQDITFTPTLAENASPSQLSVSFTLSERTQRIDLTLFRNEDIFTQPVTVHRIRADGSVHSSETTLPGDHLAYRGTASTSGKEGRAQNWARVSLHVDNGVPLLEGAYFVDGFEHHIQTDATYRRTRSERDASRSASDQPYNVVWRYIDDQGGVLAQRDEEATCGLGAEAAIDLERRQRGGDTTDSLLRSLGSTSGCPSTRAIALLGIATDCSYTAQFSSDQDIRRNILTQVNTASRVYEGAFNVELRVLNITISDANCPTGDSGLSWNRACASSLSLGNRLNEFSRWKAGFDDRTAAWTLMTTCTSGSTVGIAWIRSVCQPGVLRSGSVRSTPSTNV</sequence>
<dbReference type="SUPFAM" id="SSF55486">
    <property type="entry name" value="Metalloproteases ('zincins'), catalytic domain"/>
    <property type="match status" value="1"/>
</dbReference>
<dbReference type="EMBL" id="LUKN01001992">
    <property type="protein sequence ID" value="OAQ99830.1"/>
    <property type="molecule type" value="Genomic_DNA"/>
</dbReference>
<keyword evidence="2" id="KW-1185">Reference proteome</keyword>
<organism evidence="1 2">
    <name type="scientific">Cordyceps confragosa</name>
    <name type="common">Lecanicillium lecanii</name>
    <dbReference type="NCBI Taxonomy" id="2714763"/>
    <lineage>
        <taxon>Eukaryota</taxon>
        <taxon>Fungi</taxon>
        <taxon>Dikarya</taxon>
        <taxon>Ascomycota</taxon>
        <taxon>Pezizomycotina</taxon>
        <taxon>Sordariomycetes</taxon>
        <taxon>Hypocreomycetidae</taxon>
        <taxon>Hypocreales</taxon>
        <taxon>Cordycipitaceae</taxon>
        <taxon>Akanthomyces</taxon>
    </lineage>
</organism>
<dbReference type="Pfam" id="PF13688">
    <property type="entry name" value="Reprolysin_5"/>
    <property type="match status" value="1"/>
</dbReference>
<dbReference type="Gene3D" id="3.40.390.10">
    <property type="entry name" value="Collagenase (Catalytic Domain)"/>
    <property type="match status" value="1"/>
</dbReference>
<evidence type="ECO:0000313" key="1">
    <source>
        <dbReference type="EMBL" id="OAQ99830.1"/>
    </source>
</evidence>
<dbReference type="PANTHER" id="PTHR11905">
    <property type="entry name" value="ADAM A DISINTEGRIN AND METALLOPROTEASE DOMAIN"/>
    <property type="match status" value="1"/>
</dbReference>
<gene>
    <name evidence="1" type="ORF">LLEC1_06668</name>
</gene>
<name>A0A179IDY0_CORDF</name>
<comment type="caution">
    <text evidence="1">The sequence shown here is derived from an EMBL/GenBank/DDBJ whole genome shotgun (WGS) entry which is preliminary data.</text>
</comment>
<dbReference type="Proteomes" id="UP000243081">
    <property type="component" value="Unassembled WGS sequence"/>
</dbReference>
<dbReference type="OrthoDB" id="5951731at2759"/>
<dbReference type="AlphaFoldDB" id="A0A179IDY0"/>
<feature type="non-terminal residue" evidence="1">
    <location>
        <position position="408"/>
    </location>
</feature>
<dbReference type="OMA" id="WRYIDDQ"/>
<dbReference type="PANTHER" id="PTHR11905:SF159">
    <property type="entry name" value="ADAM METALLOPROTEASE"/>
    <property type="match status" value="1"/>
</dbReference>
<accession>A0A179IDY0</accession>
<dbReference type="InterPro" id="IPR024079">
    <property type="entry name" value="MetalloPept_cat_dom_sf"/>
</dbReference>
<evidence type="ECO:0000313" key="2">
    <source>
        <dbReference type="Proteomes" id="UP000243081"/>
    </source>
</evidence>
<reference evidence="1 2" key="1">
    <citation type="submission" date="2016-03" db="EMBL/GenBank/DDBJ databases">
        <title>Fine-scale spatial genetic structure of a fungal parasite of coffee scale insects.</title>
        <authorList>
            <person name="Jackson D."/>
            <person name="Zemenick K.A."/>
            <person name="Malloure B."/>
            <person name="Quandt C.A."/>
            <person name="James T.Y."/>
        </authorList>
    </citation>
    <scope>NUCLEOTIDE SEQUENCE [LARGE SCALE GENOMIC DNA]</scope>
    <source>
        <strain evidence="1 2">UM487</strain>
    </source>
</reference>
<protein>
    <submittedName>
        <fullName evidence="1">Uncharacterized protein</fullName>
    </submittedName>
</protein>
<proteinExistence type="predicted"/>
<dbReference type="GO" id="GO:0008237">
    <property type="term" value="F:metallopeptidase activity"/>
    <property type="evidence" value="ECO:0007669"/>
    <property type="project" value="InterPro"/>
</dbReference>